<evidence type="ECO:0000313" key="2">
    <source>
        <dbReference type="EMBL" id="VDM65016.1"/>
    </source>
</evidence>
<feature type="region of interest" description="Disordered" evidence="1">
    <location>
        <begin position="481"/>
        <end position="502"/>
    </location>
</feature>
<dbReference type="AlphaFoldDB" id="A0A3P7I6J3"/>
<organism evidence="2 3">
    <name type="scientific">Strongylus vulgaris</name>
    <name type="common">Blood worm</name>
    <dbReference type="NCBI Taxonomy" id="40348"/>
    <lineage>
        <taxon>Eukaryota</taxon>
        <taxon>Metazoa</taxon>
        <taxon>Ecdysozoa</taxon>
        <taxon>Nematoda</taxon>
        <taxon>Chromadorea</taxon>
        <taxon>Rhabditida</taxon>
        <taxon>Rhabditina</taxon>
        <taxon>Rhabditomorpha</taxon>
        <taxon>Strongyloidea</taxon>
        <taxon>Strongylidae</taxon>
        <taxon>Strongylus</taxon>
    </lineage>
</organism>
<dbReference type="OrthoDB" id="5854938at2759"/>
<reference evidence="2 3" key="1">
    <citation type="submission" date="2018-11" db="EMBL/GenBank/DDBJ databases">
        <authorList>
            <consortium name="Pathogen Informatics"/>
        </authorList>
    </citation>
    <scope>NUCLEOTIDE SEQUENCE [LARGE SCALE GENOMIC DNA]</scope>
</reference>
<evidence type="ECO:0000313" key="3">
    <source>
        <dbReference type="Proteomes" id="UP000270094"/>
    </source>
</evidence>
<feature type="region of interest" description="Disordered" evidence="1">
    <location>
        <begin position="148"/>
        <end position="177"/>
    </location>
</feature>
<dbReference type="Proteomes" id="UP000270094">
    <property type="component" value="Unassembled WGS sequence"/>
</dbReference>
<proteinExistence type="predicted"/>
<feature type="compositionally biased region" description="Low complexity" evidence="1">
    <location>
        <begin position="481"/>
        <end position="495"/>
    </location>
</feature>
<dbReference type="EMBL" id="UYYB01000017">
    <property type="protein sequence ID" value="VDM65016.1"/>
    <property type="molecule type" value="Genomic_DNA"/>
</dbReference>
<sequence length="671" mass="75282">MVEFAVGDLYDAVASRTNGAVINPTAFYECKYCPMFQVSGTSLRDSDRGRAHAAAHRIAFEALLEPSPVLICPICDLPQKTSEVACVFGCMFNDLDLVEHLEQEHGDTLRDEMVCDFSDPRYLFTTFREIRSSLEIAPLLQERISEVRTESTTADDDSDTIVLSDGDAKSNASSDEIEEKCSLQVNAESLRREEETAPNVGISEGFVMEIKAYLPKPSEVLLGEKKTFVAGEMGSPRDFSTWTQCQAVTSGGNTFTSECNIPTSSTVEHSPNFSEPSVTQGTSNNIGFNLGNEWNTSKDQATITDKEVGISQTLSRSRDVVVEQEPRRREQMDGVSFIACLICEWAPKTFHDPRKMREEISLHVRSHIREEANKLPGRTDASFADQRLLSCMDFSLEEYFEKEHLTDLSGTINSRIMERVYSDLLTKLFGICVPVVYRILHGNNGNPFRAPEALRKKRKARSGRVRGKYSGLWSFRDTFRSNSNSTETTESSDADSSARENDDLPGIATYNIDQHIQCARAECGHSLLTPTDRMAIVHHIASHIRHDESRLLSRAGASPVVACDCGATVGSPMGYVYHIVHDHVFEHRQFSEIAATIVSYLTLIVETAIESVLAVRLDFRSTKWTLWCAYFCLEDDEGEEQFFADSTDLNEHWLKLWEDFTDESMIGKIKF</sequence>
<name>A0A3P7I6J3_STRVU</name>
<protein>
    <submittedName>
        <fullName evidence="2">Uncharacterized protein</fullName>
    </submittedName>
</protein>
<evidence type="ECO:0000256" key="1">
    <source>
        <dbReference type="SAM" id="MobiDB-lite"/>
    </source>
</evidence>
<accession>A0A3P7I6J3</accession>
<gene>
    <name evidence="2" type="ORF">SVUK_LOCUS14</name>
</gene>
<keyword evidence="3" id="KW-1185">Reference proteome</keyword>